<accession>A0A0C5C181</accession>
<dbReference type="KEGG" id="nid:NPIRD3C_1880"/>
<dbReference type="SUPFAM" id="SSF50939">
    <property type="entry name" value="Sialidases"/>
    <property type="match status" value="1"/>
</dbReference>
<dbReference type="Proteomes" id="UP000032027">
    <property type="component" value="Chromosome"/>
</dbReference>
<dbReference type="CDD" id="cd15482">
    <property type="entry name" value="Sialidase_non-viral"/>
    <property type="match status" value="1"/>
</dbReference>
<reference evidence="1 2" key="3">
    <citation type="journal article" date="2019" name="Int. J. Syst. Evol. Microbiol.">
        <title>Nitrosopumilus adriaticus sp. nov. and Nitrosopumilus piranensis sp. nov., two ammonia-oxidizing archaea from the Adriatic Sea and members of the class Nitrososphaeria.</title>
        <authorList>
            <person name="Bayer B."/>
            <person name="Vojvoda J."/>
            <person name="Reinthaler T."/>
            <person name="Reyes C."/>
            <person name="Pinto M."/>
            <person name="Herndl G.J."/>
        </authorList>
    </citation>
    <scope>NUCLEOTIDE SEQUENCE [LARGE SCALE GENOMIC DNA]</scope>
    <source>
        <strain evidence="1 2">D3C</strain>
    </source>
</reference>
<dbReference type="STRING" id="1582439.NPIRD3C_1880"/>
<dbReference type="OrthoDB" id="2272at2157"/>
<reference evidence="1 2" key="2">
    <citation type="journal article" date="2016" name="ISME J.">
        <title>Physiological and genomic characterization of two novel marine thaumarchaeal strains indicates niche differentiation.</title>
        <authorList>
            <person name="Bayer B."/>
            <person name="Vojvoda J."/>
            <person name="Offre P."/>
            <person name="Alves R.J."/>
            <person name="Elisabeth N.H."/>
            <person name="Garcia J.A."/>
            <person name="Volland J.M."/>
            <person name="Srivastava A."/>
            <person name="Schleper C."/>
            <person name="Herndl G.J."/>
        </authorList>
    </citation>
    <scope>NUCLEOTIDE SEQUENCE [LARGE SCALE GENOMIC DNA]</scope>
    <source>
        <strain evidence="1 2">D3C</strain>
    </source>
</reference>
<evidence type="ECO:0000313" key="1">
    <source>
        <dbReference type="EMBL" id="AJM93090.1"/>
    </source>
</evidence>
<dbReference type="Gene3D" id="2.120.10.10">
    <property type="match status" value="1"/>
</dbReference>
<sequence length="826" mass="93865">MKIFFVLFLIGMIGITSHYDQGHFVFGSHEDKQETHYSNPLISIQNNKANIIWESYNQDSDSTIIFTQLVDGKTILEPKIITTGSFIGNSQILSQEQNIFVFYELFTRNGDVVPQFYVLTSNDDGKTFSKPKLILTTDDVYYDISNVEFLNEKLYVFGTMWTRGENTSYAFYSVSDDFGNSFSEPSKILNQGKVRQDIVTFASDGVIYLLMDDEKDYDKKGHLYLVKILPDGTVTDKISVNNAETSVTNQKIAVSGDDVYVTWLDRPNDTRWYSSFAASHDGGKTFEKSKYLPSDPDSIDTYHPERLGIFVIDGTLNVLWESDYWDGENQTILTFVGTSINKGKDFKMEEIPASSFVRQYGRVITLVDDGKQYYFAPGVKNYPYENYALYFNIKDNNGNYSEITDILQDYPMRPSNTIMDVDNGFVHIVIDADYTSNCILYHYSSDDGKKFSDLIDLAKIETDKECLGKIPTIEPPLKQLVSGVSKNNIECTINIENRHVLMLKKSDGKPVCILSEHILPLQKRGYLDENSFTTFAIMTSKHFVESSSQSNIQNLDLKYYGQRDTLPPHVGVLGTFESDKQLYPDAQISENGIYKYTITLSVQNINTIHRAILDNKWDILEDKFVDSEIQSAIENDAVEYPTILTIENPINKRNLLPVTITDVDTNVNGEAVWDRFSIANRNGDTRGVIWDNLPRGSGEWIFVDENGNDAWDDSVIDRDNYGVIAIGITYIAICDDRRIDITNGISPTIPILPEIDTVYMTEKDFGILPDAQGNYHVEFLSLFPTLVHLPEIAIDSNIETSLCILEQPKDKADYAYFTEIDFRLSN</sequence>
<dbReference type="RefSeq" id="WP_148703810.1">
    <property type="nucleotide sequence ID" value="NZ_CP010868.1"/>
</dbReference>
<name>A0A0C5C181_9ARCH</name>
<dbReference type="GeneID" id="41600963"/>
<evidence type="ECO:0000313" key="2">
    <source>
        <dbReference type="Proteomes" id="UP000032027"/>
    </source>
</evidence>
<reference evidence="2" key="1">
    <citation type="submission" date="2015-02" db="EMBL/GenBank/DDBJ databases">
        <title>Characterization of two novel Thaumarchaeota isolated from the Northern Adriatic Sea.</title>
        <authorList>
            <person name="Bayer B."/>
            <person name="Vojvoda J."/>
            <person name="Offre P."/>
            <person name="Srivastava A."/>
            <person name="Elisabeth N."/>
            <person name="Garcia J.A.L."/>
            <person name="Schleper C."/>
            <person name="Herndl G.J."/>
        </authorList>
    </citation>
    <scope>NUCLEOTIDE SEQUENCE [LARGE SCALE GENOMIC DNA]</scope>
    <source>
        <strain evidence="2">D3C</strain>
    </source>
</reference>
<evidence type="ECO:0008006" key="3">
    <source>
        <dbReference type="Google" id="ProtNLM"/>
    </source>
</evidence>
<dbReference type="AlphaFoldDB" id="A0A0C5C181"/>
<protein>
    <recommendedName>
        <fullName evidence="3">Sialidase domain-containing protein</fullName>
    </recommendedName>
</protein>
<dbReference type="HOGENOM" id="CLU_342768_0_0_2"/>
<dbReference type="PATRIC" id="fig|1582439.9.peg.1940"/>
<dbReference type="InterPro" id="IPR036278">
    <property type="entry name" value="Sialidase_sf"/>
</dbReference>
<gene>
    <name evidence="1" type="ORF">NPIRD3C_1880</name>
</gene>
<dbReference type="EMBL" id="CP010868">
    <property type="protein sequence ID" value="AJM93090.1"/>
    <property type="molecule type" value="Genomic_DNA"/>
</dbReference>
<organism evidence="1 2">
    <name type="scientific">Nitrosopumilus piranensis</name>
    <dbReference type="NCBI Taxonomy" id="1582439"/>
    <lineage>
        <taxon>Archaea</taxon>
        <taxon>Nitrososphaerota</taxon>
        <taxon>Nitrososphaeria</taxon>
        <taxon>Nitrosopumilales</taxon>
        <taxon>Nitrosopumilaceae</taxon>
        <taxon>Nitrosopumilus</taxon>
    </lineage>
</organism>
<proteinExistence type="predicted"/>
<keyword evidence="2" id="KW-1185">Reference proteome</keyword>